<keyword evidence="3" id="KW-0732">Signal</keyword>
<accession>A0A0U1HSY6</accession>
<dbReference type="STRING" id="29485.CH64_350"/>
<gene>
    <name evidence="5" type="primary">mglB_1</name>
    <name evidence="5" type="ORF">ERS008555_01986</name>
</gene>
<dbReference type="GO" id="GO:0030313">
    <property type="term" value="C:cell envelope"/>
    <property type="evidence" value="ECO:0007669"/>
    <property type="project" value="UniProtKB-SubCell"/>
</dbReference>
<dbReference type="SUPFAM" id="SSF53822">
    <property type="entry name" value="Periplasmic binding protein-like I"/>
    <property type="match status" value="1"/>
</dbReference>
<evidence type="ECO:0000313" key="6">
    <source>
        <dbReference type="Proteomes" id="UP000042054"/>
    </source>
</evidence>
<protein>
    <submittedName>
        <fullName evidence="5">Galactose-binding protein</fullName>
    </submittedName>
</protein>
<comment type="subcellular location">
    <subcellularLocation>
        <location evidence="1">Cell envelope</location>
    </subcellularLocation>
</comment>
<feature type="domain" description="Periplasmic binding protein" evidence="4">
    <location>
        <begin position="39"/>
        <end position="295"/>
    </location>
</feature>
<name>A0A0U1HSY6_YERRO</name>
<dbReference type="PANTHER" id="PTHR46847:SF1">
    <property type="entry name" value="D-ALLOSE-BINDING PERIPLASMIC PROTEIN-RELATED"/>
    <property type="match status" value="1"/>
</dbReference>
<evidence type="ECO:0000256" key="3">
    <source>
        <dbReference type="ARBA" id="ARBA00022729"/>
    </source>
</evidence>
<dbReference type="Gene3D" id="3.40.50.2300">
    <property type="match status" value="2"/>
</dbReference>
<dbReference type="Pfam" id="PF13407">
    <property type="entry name" value="Peripla_BP_4"/>
    <property type="match status" value="1"/>
</dbReference>
<reference evidence="5 6" key="1">
    <citation type="submission" date="2015-03" db="EMBL/GenBank/DDBJ databases">
        <authorList>
            <person name="Murphy D."/>
        </authorList>
    </citation>
    <scope>NUCLEOTIDE SEQUENCE [LARGE SCALE GENOMIC DNA]</scope>
    <source>
        <strain evidence="5 6">68/02</strain>
    </source>
</reference>
<dbReference type="PANTHER" id="PTHR46847">
    <property type="entry name" value="D-ALLOSE-BINDING PERIPLASMIC PROTEIN-RELATED"/>
    <property type="match status" value="1"/>
</dbReference>
<dbReference type="AlphaFoldDB" id="A0A0U1HSY6"/>
<sequence length="321" mass="35019">MLKHSTIEGHRSMKLKKIIITSLAICMLPLGAYAKDLKIGVSMAYFDDNFLTILRQAMQNKMKEEGNVSGQFEDAKGDIAQQIQQVENFVSQGVDAIILNPVDTQGVKPMIKLAEQAKIPLVFVNRRPEITLPAGMAYVGSDSELAGRLQMEELAKLMGGKGNVMILMGELSSEATRDRTRGVEKVAAQYPDIHIIDKQTAKFFRKEAVDVTTDWILSGQQIDAIASNNDEMAIGAILALKQAKKKGVVIGGIDGTPDALEFIKKGDLNASIFQDAKGQGEGAVDTAIKLASGQKVESSVMIPYQLITKDNYQDFANKNKK</sequence>
<dbReference type="Proteomes" id="UP000042054">
    <property type="component" value="Unassembled WGS sequence"/>
</dbReference>
<proteinExistence type="inferred from homology"/>
<dbReference type="InterPro" id="IPR025997">
    <property type="entry name" value="SBP_2_dom"/>
</dbReference>
<dbReference type="GO" id="GO:0055085">
    <property type="term" value="P:transmembrane transport"/>
    <property type="evidence" value="ECO:0007669"/>
    <property type="project" value="UniProtKB-ARBA"/>
</dbReference>
<dbReference type="CDD" id="cd06301">
    <property type="entry name" value="PBP1_rhizopine_binding-like"/>
    <property type="match status" value="1"/>
</dbReference>
<dbReference type="GO" id="GO:0030246">
    <property type="term" value="F:carbohydrate binding"/>
    <property type="evidence" value="ECO:0007669"/>
    <property type="project" value="UniProtKB-ARBA"/>
</dbReference>
<evidence type="ECO:0000256" key="2">
    <source>
        <dbReference type="ARBA" id="ARBA00007639"/>
    </source>
</evidence>
<organism evidence="5 6">
    <name type="scientific">Yersinia rohdei</name>
    <dbReference type="NCBI Taxonomy" id="29485"/>
    <lineage>
        <taxon>Bacteria</taxon>
        <taxon>Pseudomonadati</taxon>
        <taxon>Pseudomonadota</taxon>
        <taxon>Gammaproteobacteria</taxon>
        <taxon>Enterobacterales</taxon>
        <taxon>Yersiniaceae</taxon>
        <taxon>Yersinia</taxon>
    </lineage>
</organism>
<evidence type="ECO:0000313" key="5">
    <source>
        <dbReference type="EMBL" id="CQI90186.1"/>
    </source>
</evidence>
<evidence type="ECO:0000259" key="4">
    <source>
        <dbReference type="Pfam" id="PF13407"/>
    </source>
</evidence>
<comment type="similarity">
    <text evidence="2">Belongs to the bacterial solute-binding protein 2 family.</text>
</comment>
<dbReference type="InterPro" id="IPR028082">
    <property type="entry name" value="Peripla_BP_I"/>
</dbReference>
<dbReference type="EMBL" id="CTKE01000008">
    <property type="protein sequence ID" value="CQI90186.1"/>
    <property type="molecule type" value="Genomic_DNA"/>
</dbReference>
<evidence type="ECO:0000256" key="1">
    <source>
        <dbReference type="ARBA" id="ARBA00004196"/>
    </source>
</evidence>